<dbReference type="RefSeq" id="XP_003649567.1">
    <property type="nucleotide sequence ID" value="XM_003649519.1"/>
</dbReference>
<evidence type="ECO:0000313" key="2">
    <source>
        <dbReference type="EMBL" id="AEO63231.1"/>
    </source>
</evidence>
<sequence length="66" mass="7247">MNLHEWRLGGLTSLPPFRATALSKHPAPSRENARPSVSEPQKPARTVVLRWCCLQATLVPSVLIGC</sequence>
<protein>
    <submittedName>
        <fullName evidence="2">Uncharacterized protein</fullName>
    </submittedName>
</protein>
<dbReference type="AlphaFoldDB" id="G2QXW3"/>
<accession>G2QXW3</accession>
<evidence type="ECO:0000313" key="3">
    <source>
        <dbReference type="Proteomes" id="UP000008181"/>
    </source>
</evidence>
<dbReference type="EMBL" id="CP003009">
    <property type="protein sequence ID" value="AEO63231.1"/>
    <property type="molecule type" value="Genomic_DNA"/>
</dbReference>
<dbReference type="HOGENOM" id="CLU_2832959_0_0_1"/>
<keyword evidence="3" id="KW-1185">Reference proteome</keyword>
<evidence type="ECO:0000256" key="1">
    <source>
        <dbReference type="SAM" id="MobiDB-lite"/>
    </source>
</evidence>
<proteinExistence type="predicted"/>
<name>G2QXW3_THETT</name>
<reference evidence="2 3" key="1">
    <citation type="journal article" date="2011" name="Nat. Biotechnol.">
        <title>Comparative genomic analysis of the thermophilic biomass-degrading fungi Myceliophthora thermophila and Thielavia terrestris.</title>
        <authorList>
            <person name="Berka R.M."/>
            <person name="Grigoriev I.V."/>
            <person name="Otillar R."/>
            <person name="Salamov A."/>
            <person name="Grimwood J."/>
            <person name="Reid I."/>
            <person name="Ishmael N."/>
            <person name="John T."/>
            <person name="Darmond C."/>
            <person name="Moisan M.-C."/>
            <person name="Henrissat B."/>
            <person name="Coutinho P.M."/>
            <person name="Lombard V."/>
            <person name="Natvig D.O."/>
            <person name="Lindquist E."/>
            <person name="Schmutz J."/>
            <person name="Lucas S."/>
            <person name="Harris P."/>
            <person name="Powlowski J."/>
            <person name="Bellemare A."/>
            <person name="Taylor D."/>
            <person name="Butler G."/>
            <person name="de Vries R.P."/>
            <person name="Allijn I.E."/>
            <person name="van den Brink J."/>
            <person name="Ushinsky S."/>
            <person name="Storms R."/>
            <person name="Powell A.J."/>
            <person name="Paulsen I.T."/>
            <person name="Elbourne L.D.H."/>
            <person name="Baker S.E."/>
            <person name="Magnuson J."/>
            <person name="LaBoissiere S."/>
            <person name="Clutterbuck A.J."/>
            <person name="Martinez D."/>
            <person name="Wogulis M."/>
            <person name="de Leon A.L."/>
            <person name="Rey M.W."/>
            <person name="Tsang A."/>
        </authorList>
    </citation>
    <scope>NUCLEOTIDE SEQUENCE [LARGE SCALE GENOMIC DNA]</scope>
    <source>
        <strain evidence="3">ATCC 38088 / NRRL 8126</strain>
    </source>
</reference>
<gene>
    <name evidence="2" type="ORF">THITE_2108185</name>
</gene>
<organism evidence="2 3">
    <name type="scientific">Thermothielavioides terrestris (strain ATCC 38088 / NRRL 8126)</name>
    <name type="common">Thielavia terrestris</name>
    <dbReference type="NCBI Taxonomy" id="578455"/>
    <lineage>
        <taxon>Eukaryota</taxon>
        <taxon>Fungi</taxon>
        <taxon>Dikarya</taxon>
        <taxon>Ascomycota</taxon>
        <taxon>Pezizomycotina</taxon>
        <taxon>Sordariomycetes</taxon>
        <taxon>Sordariomycetidae</taxon>
        <taxon>Sordariales</taxon>
        <taxon>Chaetomiaceae</taxon>
        <taxon>Thermothielavioides</taxon>
        <taxon>Thermothielavioides terrestris</taxon>
    </lineage>
</organism>
<dbReference type="GeneID" id="11515562"/>
<dbReference type="KEGG" id="ttt:THITE_2108185"/>
<dbReference type="Proteomes" id="UP000008181">
    <property type="component" value="Chromosome 1"/>
</dbReference>
<feature type="region of interest" description="Disordered" evidence="1">
    <location>
        <begin position="16"/>
        <end position="43"/>
    </location>
</feature>